<gene>
    <name evidence="7" type="primary">pepA</name>
    <name evidence="10" type="ORF">E6K73_09320</name>
</gene>
<dbReference type="InterPro" id="IPR011356">
    <property type="entry name" value="Leucine_aapep/pepB"/>
</dbReference>
<keyword evidence="4 7" id="KW-0031">Aminopeptidase</keyword>
<reference evidence="10 11" key="1">
    <citation type="journal article" date="2019" name="Nat. Microbiol.">
        <title>Mediterranean grassland soil C-N compound turnover is dependent on rainfall and depth, and is mediated by genomically divergent microorganisms.</title>
        <authorList>
            <person name="Diamond S."/>
            <person name="Andeer P.F."/>
            <person name="Li Z."/>
            <person name="Crits-Christoph A."/>
            <person name="Burstein D."/>
            <person name="Anantharaman K."/>
            <person name="Lane K.R."/>
            <person name="Thomas B.C."/>
            <person name="Pan C."/>
            <person name="Northen T.R."/>
            <person name="Banfield J.F."/>
        </authorList>
    </citation>
    <scope>NUCLEOTIDE SEQUENCE [LARGE SCALE GENOMIC DNA]</scope>
    <source>
        <strain evidence="10">WS_3</strain>
    </source>
</reference>
<dbReference type="InterPro" id="IPR008283">
    <property type="entry name" value="Peptidase_M17_N"/>
</dbReference>
<dbReference type="SUPFAM" id="SSF53187">
    <property type="entry name" value="Zn-dependent exopeptidases"/>
    <property type="match status" value="1"/>
</dbReference>
<evidence type="ECO:0000313" key="11">
    <source>
        <dbReference type="Proteomes" id="UP000320184"/>
    </source>
</evidence>
<feature type="binding site" evidence="7">
    <location>
        <position position="413"/>
    </location>
    <ligand>
        <name>Mn(2+)</name>
        <dbReference type="ChEBI" id="CHEBI:29035"/>
        <label>1</label>
    </ligand>
</feature>
<dbReference type="GO" id="GO:0006508">
    <property type="term" value="P:proteolysis"/>
    <property type="evidence" value="ECO:0007669"/>
    <property type="project" value="UniProtKB-KW"/>
</dbReference>
<dbReference type="GO" id="GO:0070006">
    <property type="term" value="F:metalloaminopeptidase activity"/>
    <property type="evidence" value="ECO:0007669"/>
    <property type="project" value="InterPro"/>
</dbReference>
<evidence type="ECO:0000256" key="8">
    <source>
        <dbReference type="SAM" id="MobiDB-lite"/>
    </source>
</evidence>
<dbReference type="GO" id="GO:0030145">
    <property type="term" value="F:manganese ion binding"/>
    <property type="evidence" value="ECO:0007669"/>
    <property type="project" value="UniProtKB-UniRule"/>
</dbReference>
<protein>
    <recommendedName>
        <fullName evidence="7">Probable cytosol aminopeptidase</fullName>
        <ecNumber evidence="7">3.4.11.1</ecNumber>
    </recommendedName>
    <alternativeName>
        <fullName evidence="7">Leucine aminopeptidase</fullName>
        <shortName evidence="7">LAP</shortName>
        <ecNumber evidence="7">3.4.11.10</ecNumber>
    </alternativeName>
    <alternativeName>
        <fullName evidence="7">Leucyl aminopeptidase</fullName>
    </alternativeName>
</protein>
<dbReference type="Gene3D" id="3.40.220.10">
    <property type="entry name" value="Leucine Aminopeptidase, subunit E, domain 1"/>
    <property type="match status" value="1"/>
</dbReference>
<feature type="domain" description="Cytosol aminopeptidase" evidence="9">
    <location>
        <begin position="409"/>
        <end position="416"/>
    </location>
</feature>
<keyword evidence="7" id="KW-0479">Metal-binding</keyword>
<comment type="function">
    <text evidence="7">Presumably involved in the processing and regular turnover of intracellular proteins. Catalyzes the removal of unsubstituted N-terminal amino acids from various peptides.</text>
</comment>
<feature type="binding site" evidence="7">
    <location>
        <position position="334"/>
    </location>
    <ligand>
        <name>Mn(2+)</name>
        <dbReference type="ChEBI" id="CHEBI:29035"/>
        <label>1</label>
    </ligand>
</feature>
<evidence type="ECO:0000259" key="9">
    <source>
        <dbReference type="PROSITE" id="PS00631"/>
    </source>
</evidence>
<sequence>MPALSLADQVDGPGSARRRPSERRKSNRGCVKADPEPVRKRPGEASRRRQAPRETAMDVVPRRGNIASRPAGAVAIGIFQGERRPTGAAGAIDRASRGAVTALLRSRDFTGRFLETAVLYPSGLRARRLIVVGLGQPEELSPHRVRLVAGQAARRARDLGARTLATPAHGAGRGGIEPERAARAVAEGSILGDYRFTAYRTDPGPPPLDRVEIVELDAASSVRMRPAILDGVRVARGVCLARDLASTPGEDLPPERLGQKALAVARAAGATARVLGKAQLERLGMGGLLAVGRGSANPPCLIVLERGPGGGRGAATAARPTRTVVVIGKGVTFDTGGISLKPRENMNKMKYDMSGGAAVLGLFSALQGVELPLRLVGLIPAAENMPGGRALKPGDVVRMMDGTTVEVTNTDAEGRLLLADALAYSRRYEPEAVVDLATLTGAISIALGHLAAGLFTPDEDLAAELLAAAAETGERLWRMPLWPEYASELRGDTADFVNSAGREGVSILAATFLRHFARDLPWAHLDIASTAWSPVDRPHEPRGPTGFGVRLLLEWISRRAADPGKSAAPAAARARP</sequence>
<dbReference type="NCBIfam" id="NF002074">
    <property type="entry name" value="PRK00913.1-4"/>
    <property type="match status" value="1"/>
</dbReference>
<evidence type="ECO:0000256" key="6">
    <source>
        <dbReference type="ARBA" id="ARBA00022801"/>
    </source>
</evidence>
<evidence type="ECO:0000256" key="7">
    <source>
        <dbReference type="HAMAP-Rule" id="MF_00181"/>
    </source>
</evidence>
<name>A0A538SEK3_UNCEI</name>
<comment type="subcellular location">
    <subcellularLocation>
        <location evidence="7">Cytoplasm</location>
    </subcellularLocation>
</comment>
<keyword evidence="7" id="KW-0464">Manganese</keyword>
<dbReference type="GO" id="GO:0005737">
    <property type="term" value="C:cytoplasm"/>
    <property type="evidence" value="ECO:0007669"/>
    <property type="project" value="UniProtKB-SubCell"/>
</dbReference>
<feature type="binding site" evidence="7">
    <location>
        <position position="334"/>
    </location>
    <ligand>
        <name>Mn(2+)</name>
        <dbReference type="ChEBI" id="CHEBI:29035"/>
        <label>2</label>
    </ligand>
</feature>
<accession>A0A538SEK3</accession>
<dbReference type="SUPFAM" id="SSF52949">
    <property type="entry name" value="Macro domain-like"/>
    <property type="match status" value="1"/>
</dbReference>
<dbReference type="InterPro" id="IPR000819">
    <property type="entry name" value="Peptidase_M17_C"/>
</dbReference>
<feature type="binding site" evidence="7">
    <location>
        <position position="352"/>
    </location>
    <ligand>
        <name>Mn(2+)</name>
        <dbReference type="ChEBI" id="CHEBI:29035"/>
        <label>2</label>
    </ligand>
</feature>
<keyword evidence="5 7" id="KW-0645">Protease</keyword>
<feature type="region of interest" description="Disordered" evidence="8">
    <location>
        <begin position="1"/>
        <end position="57"/>
    </location>
</feature>
<dbReference type="Pfam" id="PF02789">
    <property type="entry name" value="Peptidase_M17_N"/>
    <property type="match status" value="1"/>
</dbReference>
<dbReference type="Pfam" id="PF00883">
    <property type="entry name" value="Peptidase_M17"/>
    <property type="match status" value="1"/>
</dbReference>
<dbReference type="EC" id="3.4.11.10" evidence="7"/>
<evidence type="ECO:0000256" key="1">
    <source>
        <dbReference type="ARBA" id="ARBA00000135"/>
    </source>
</evidence>
<feature type="binding site" evidence="7">
    <location>
        <position position="329"/>
    </location>
    <ligand>
        <name>Mn(2+)</name>
        <dbReference type="ChEBI" id="CHEBI:29035"/>
        <label>2</label>
    </ligand>
</feature>
<evidence type="ECO:0000313" key="10">
    <source>
        <dbReference type="EMBL" id="TMQ49808.1"/>
    </source>
</evidence>
<dbReference type="PANTHER" id="PTHR11963:SF23">
    <property type="entry name" value="CYTOSOL AMINOPEPTIDASE"/>
    <property type="match status" value="1"/>
</dbReference>
<comment type="cofactor">
    <cofactor evidence="7">
        <name>Mn(2+)</name>
        <dbReference type="ChEBI" id="CHEBI:29035"/>
    </cofactor>
    <text evidence="7">Binds 2 manganese ions per subunit.</text>
</comment>
<dbReference type="InterPro" id="IPR043472">
    <property type="entry name" value="Macro_dom-like"/>
</dbReference>
<evidence type="ECO:0000256" key="5">
    <source>
        <dbReference type="ARBA" id="ARBA00022670"/>
    </source>
</evidence>
<dbReference type="AlphaFoldDB" id="A0A538SEK3"/>
<dbReference type="PANTHER" id="PTHR11963">
    <property type="entry name" value="LEUCINE AMINOPEPTIDASE-RELATED"/>
    <property type="match status" value="1"/>
</dbReference>
<dbReference type="InterPro" id="IPR023042">
    <property type="entry name" value="Peptidase_M17_leu_NH2_pept"/>
</dbReference>
<dbReference type="HAMAP" id="MF_00181">
    <property type="entry name" value="Cytosol_peptidase_M17"/>
    <property type="match status" value="1"/>
</dbReference>
<feature type="active site" evidence="7">
    <location>
        <position position="415"/>
    </location>
</feature>
<dbReference type="EMBL" id="VBOT01000115">
    <property type="protein sequence ID" value="TMQ49808.1"/>
    <property type="molecule type" value="Genomic_DNA"/>
</dbReference>
<comment type="catalytic activity">
    <reaction evidence="2 7">
        <text>Release of an N-terminal amino acid, preferentially leucine, but not glutamic or aspartic acids.</text>
        <dbReference type="EC" id="3.4.11.10"/>
    </reaction>
</comment>
<feature type="active site" evidence="7">
    <location>
        <position position="341"/>
    </location>
</feature>
<evidence type="ECO:0000256" key="2">
    <source>
        <dbReference type="ARBA" id="ARBA00000967"/>
    </source>
</evidence>
<evidence type="ECO:0000256" key="3">
    <source>
        <dbReference type="ARBA" id="ARBA00009528"/>
    </source>
</evidence>
<comment type="similarity">
    <text evidence="3 7">Belongs to the peptidase M17 family.</text>
</comment>
<keyword evidence="7" id="KW-0963">Cytoplasm</keyword>
<feature type="compositionally biased region" description="Basic and acidic residues" evidence="8">
    <location>
        <begin position="31"/>
        <end position="56"/>
    </location>
</feature>
<dbReference type="Proteomes" id="UP000320184">
    <property type="component" value="Unassembled WGS sequence"/>
</dbReference>
<feature type="binding site" evidence="7">
    <location>
        <position position="413"/>
    </location>
    <ligand>
        <name>Mn(2+)</name>
        <dbReference type="ChEBI" id="CHEBI:29035"/>
        <label>2</label>
    </ligand>
</feature>
<dbReference type="Gene3D" id="3.40.630.10">
    <property type="entry name" value="Zn peptidases"/>
    <property type="match status" value="1"/>
</dbReference>
<keyword evidence="6 7" id="KW-0378">Hydrolase</keyword>
<feature type="binding site" evidence="7">
    <location>
        <position position="411"/>
    </location>
    <ligand>
        <name>Mn(2+)</name>
        <dbReference type="ChEBI" id="CHEBI:29035"/>
        <label>1</label>
    </ligand>
</feature>
<proteinExistence type="inferred from homology"/>
<dbReference type="CDD" id="cd00433">
    <property type="entry name" value="Peptidase_M17"/>
    <property type="match status" value="1"/>
</dbReference>
<evidence type="ECO:0000256" key="4">
    <source>
        <dbReference type="ARBA" id="ARBA00022438"/>
    </source>
</evidence>
<feature type="compositionally biased region" description="Basic residues" evidence="8">
    <location>
        <begin position="16"/>
        <end position="27"/>
    </location>
</feature>
<dbReference type="PROSITE" id="PS00631">
    <property type="entry name" value="CYTOSOL_AP"/>
    <property type="match status" value="1"/>
</dbReference>
<comment type="caution">
    <text evidence="10">The sequence shown here is derived from an EMBL/GenBank/DDBJ whole genome shotgun (WGS) entry which is preliminary data.</text>
</comment>
<comment type="catalytic activity">
    <reaction evidence="1 7">
        <text>Release of an N-terminal amino acid, Xaa-|-Yaa-, in which Xaa is preferably Leu, but may be other amino acids including Pro although not Arg or Lys, and Yaa may be Pro. Amino acid amides and methyl esters are also readily hydrolyzed, but rates on arylamides are exceedingly low.</text>
        <dbReference type="EC" id="3.4.11.1"/>
    </reaction>
</comment>
<organism evidence="10 11">
    <name type="scientific">Eiseniibacteriota bacterium</name>
    <dbReference type="NCBI Taxonomy" id="2212470"/>
    <lineage>
        <taxon>Bacteria</taxon>
        <taxon>Candidatus Eiseniibacteriota</taxon>
    </lineage>
</organism>
<dbReference type="PRINTS" id="PR00481">
    <property type="entry name" value="LAMNOPPTDASE"/>
</dbReference>
<dbReference type="EC" id="3.4.11.1" evidence="7"/>